<accession>A0A5A5TK18</accession>
<evidence type="ECO:0000256" key="1">
    <source>
        <dbReference type="ARBA" id="ARBA00004141"/>
    </source>
</evidence>
<reference evidence="7 8" key="1">
    <citation type="submission" date="2019-01" db="EMBL/GenBank/DDBJ databases">
        <title>Draft genome sequence of Dictyobacter sp. Uno17.</title>
        <authorList>
            <person name="Wang C.M."/>
            <person name="Zheng Y."/>
            <person name="Sakai Y."/>
            <person name="Abe K."/>
            <person name="Yokota A."/>
            <person name="Yabe S."/>
        </authorList>
    </citation>
    <scope>NUCLEOTIDE SEQUENCE [LARGE SCALE GENOMIC DNA]</scope>
    <source>
        <strain evidence="7 8">Uno17</strain>
    </source>
</reference>
<name>A0A5A5TK18_9CHLR</name>
<feature type="transmembrane region" description="Helical" evidence="5">
    <location>
        <begin position="47"/>
        <end position="69"/>
    </location>
</feature>
<evidence type="ECO:0000256" key="2">
    <source>
        <dbReference type="ARBA" id="ARBA00022692"/>
    </source>
</evidence>
<dbReference type="AlphaFoldDB" id="A0A5A5TK18"/>
<dbReference type="InterPro" id="IPR051328">
    <property type="entry name" value="T7SS_ABC-Transporter"/>
</dbReference>
<evidence type="ECO:0000313" key="7">
    <source>
        <dbReference type="EMBL" id="GCF11234.1"/>
    </source>
</evidence>
<dbReference type="PROSITE" id="PS51012">
    <property type="entry name" value="ABC_TM2"/>
    <property type="match status" value="1"/>
</dbReference>
<dbReference type="Gene3D" id="3.40.1710.10">
    <property type="entry name" value="abc type-2 transporter like domain"/>
    <property type="match status" value="1"/>
</dbReference>
<dbReference type="RefSeq" id="WP_149404073.1">
    <property type="nucleotide sequence ID" value="NZ_BIXY01000100.1"/>
</dbReference>
<proteinExistence type="predicted"/>
<feature type="transmembrane region" description="Helical" evidence="5">
    <location>
        <begin position="16"/>
        <end position="35"/>
    </location>
</feature>
<feature type="transmembrane region" description="Helical" evidence="5">
    <location>
        <begin position="244"/>
        <end position="266"/>
    </location>
</feature>
<evidence type="ECO:0000313" key="8">
    <source>
        <dbReference type="Proteomes" id="UP000322530"/>
    </source>
</evidence>
<comment type="subcellular location">
    <subcellularLocation>
        <location evidence="1">Membrane</location>
        <topology evidence="1">Multi-pass membrane protein</topology>
    </subcellularLocation>
</comment>
<dbReference type="OrthoDB" id="4916864at2"/>
<evidence type="ECO:0000256" key="3">
    <source>
        <dbReference type="ARBA" id="ARBA00022989"/>
    </source>
</evidence>
<dbReference type="GO" id="GO:0016020">
    <property type="term" value="C:membrane"/>
    <property type="evidence" value="ECO:0007669"/>
    <property type="project" value="UniProtKB-SubCell"/>
</dbReference>
<organism evidence="7 8">
    <name type="scientific">Dictyobacter arantiisoli</name>
    <dbReference type="NCBI Taxonomy" id="2014874"/>
    <lineage>
        <taxon>Bacteria</taxon>
        <taxon>Bacillati</taxon>
        <taxon>Chloroflexota</taxon>
        <taxon>Ktedonobacteria</taxon>
        <taxon>Ktedonobacterales</taxon>
        <taxon>Dictyobacteraceae</taxon>
        <taxon>Dictyobacter</taxon>
    </lineage>
</organism>
<feature type="transmembrane region" description="Helical" evidence="5">
    <location>
        <begin position="191"/>
        <end position="210"/>
    </location>
</feature>
<evidence type="ECO:0000256" key="5">
    <source>
        <dbReference type="SAM" id="Phobius"/>
    </source>
</evidence>
<dbReference type="PANTHER" id="PTHR43077">
    <property type="entry name" value="TRANSPORT PERMEASE YVFS-RELATED"/>
    <property type="match status" value="1"/>
</dbReference>
<dbReference type="InterPro" id="IPR047817">
    <property type="entry name" value="ABC2_TM_bact-type"/>
</dbReference>
<sequence length="390" mass="42529">MSHEFFWQDQQQKQPAGLPTQVSAFLWLDVVVACLRKDMISALSERVTLFQMLILPINYTILLVLFALAGSAAPTTVVMVDHGPYAQRFYDAMQVSHSFRLQVESEGTAQAMLVRGDTVALVTIPGNFDQMVRRGQRVEIGLLVNNLNTDFTDDVTRGLRLAVTTFYQQQFPGKISIVTQIHDAHPQQTDYIPYLSVAVVVIGLLVGGLLQAGNAMARDWEQKTIKEVLLSPAPRSAIVVGKMLAAGTVSLLSALIVILFLVLVIHVSVLDWSGFLATILLLSAVSVAAGTLLGNLLKLRQTVTLLTRGISVPLFLLSGVFNPITYSTIGLVVLARLFPVHYAISLVQSTVLGQRTNILSPQGNALVLVGFLLLFVVCSCLVLRRGHSEQ</sequence>
<gene>
    <name evidence="7" type="ORF">KDI_47980</name>
</gene>
<evidence type="ECO:0000256" key="4">
    <source>
        <dbReference type="ARBA" id="ARBA00023136"/>
    </source>
</evidence>
<dbReference type="InterPro" id="IPR013525">
    <property type="entry name" value="ABC2_TM"/>
</dbReference>
<dbReference type="PANTHER" id="PTHR43077:SF10">
    <property type="entry name" value="TRANSPORT PERMEASE PROTEIN"/>
    <property type="match status" value="1"/>
</dbReference>
<evidence type="ECO:0000259" key="6">
    <source>
        <dbReference type="PROSITE" id="PS51012"/>
    </source>
</evidence>
<dbReference type="GO" id="GO:0140359">
    <property type="term" value="F:ABC-type transporter activity"/>
    <property type="evidence" value="ECO:0007669"/>
    <property type="project" value="InterPro"/>
</dbReference>
<dbReference type="EMBL" id="BIXY01000100">
    <property type="protein sequence ID" value="GCF11234.1"/>
    <property type="molecule type" value="Genomic_DNA"/>
</dbReference>
<keyword evidence="8" id="KW-1185">Reference proteome</keyword>
<keyword evidence="4 5" id="KW-0472">Membrane</keyword>
<comment type="caution">
    <text evidence="7">The sequence shown here is derived from an EMBL/GenBank/DDBJ whole genome shotgun (WGS) entry which is preliminary data.</text>
</comment>
<keyword evidence="3 5" id="KW-1133">Transmembrane helix</keyword>
<keyword evidence="2 5" id="KW-0812">Transmembrane</keyword>
<protein>
    <recommendedName>
        <fullName evidence="6">ABC transmembrane type-2 domain-containing protein</fullName>
    </recommendedName>
</protein>
<feature type="transmembrane region" description="Helical" evidence="5">
    <location>
        <begin position="272"/>
        <end position="293"/>
    </location>
</feature>
<feature type="transmembrane region" description="Helical" evidence="5">
    <location>
        <begin position="314"/>
        <end position="338"/>
    </location>
</feature>
<feature type="transmembrane region" description="Helical" evidence="5">
    <location>
        <begin position="365"/>
        <end position="383"/>
    </location>
</feature>
<dbReference type="Pfam" id="PF12698">
    <property type="entry name" value="ABC2_membrane_3"/>
    <property type="match status" value="1"/>
</dbReference>
<feature type="domain" description="ABC transmembrane type-2" evidence="6">
    <location>
        <begin position="157"/>
        <end position="386"/>
    </location>
</feature>
<dbReference type="Proteomes" id="UP000322530">
    <property type="component" value="Unassembled WGS sequence"/>
</dbReference>